<reference evidence="11" key="1">
    <citation type="journal article" date="2019" name="Int. J. Syst. Evol. Microbiol.">
        <title>The Global Catalogue of Microorganisms (GCM) 10K type strain sequencing project: providing services to taxonomists for standard genome sequencing and annotation.</title>
        <authorList>
            <consortium name="The Broad Institute Genomics Platform"/>
            <consortium name="The Broad Institute Genome Sequencing Center for Infectious Disease"/>
            <person name="Wu L."/>
            <person name="Ma J."/>
        </authorList>
    </citation>
    <scope>NUCLEOTIDE SEQUENCE [LARGE SCALE GENOMIC DNA]</scope>
    <source>
        <strain evidence="11">JCM 18326</strain>
    </source>
</reference>
<evidence type="ECO:0000259" key="9">
    <source>
        <dbReference type="PROSITE" id="PS51779"/>
    </source>
</evidence>
<keyword evidence="8" id="KW-1133">Transmembrane helix</keyword>
<proteinExistence type="predicted"/>
<evidence type="ECO:0000256" key="5">
    <source>
        <dbReference type="ARBA" id="ARBA00023136"/>
    </source>
</evidence>
<comment type="caution">
    <text evidence="10">The sequence shown here is derived from an EMBL/GenBank/DDBJ whole genome shotgun (WGS) entry which is preliminary data.</text>
</comment>
<evidence type="ECO:0000256" key="3">
    <source>
        <dbReference type="ARBA" id="ARBA00022692"/>
    </source>
</evidence>
<evidence type="ECO:0000256" key="1">
    <source>
        <dbReference type="ARBA" id="ARBA00004370"/>
    </source>
</evidence>
<accession>A0ABP9CXP2</accession>
<keyword evidence="11" id="KW-1185">Reference proteome</keyword>
<evidence type="ECO:0000313" key="11">
    <source>
        <dbReference type="Proteomes" id="UP001500298"/>
    </source>
</evidence>
<dbReference type="PANTHER" id="PTHR12815">
    <property type="entry name" value="SORTING AND ASSEMBLY MACHINERY SAMM50 PROTEIN FAMILY MEMBER"/>
    <property type="match status" value="1"/>
</dbReference>
<evidence type="ECO:0000256" key="8">
    <source>
        <dbReference type="SAM" id="Phobius"/>
    </source>
</evidence>
<dbReference type="InterPro" id="IPR039910">
    <property type="entry name" value="D15-like"/>
</dbReference>
<name>A0ABP9CXP2_9BACT</name>
<evidence type="ECO:0000256" key="6">
    <source>
        <dbReference type="ARBA" id="ARBA00023237"/>
    </source>
</evidence>
<dbReference type="EMBL" id="BAABJX010000003">
    <property type="protein sequence ID" value="GAA4820531.1"/>
    <property type="molecule type" value="Genomic_DNA"/>
</dbReference>
<evidence type="ECO:0000313" key="10">
    <source>
        <dbReference type="EMBL" id="GAA4820531.1"/>
    </source>
</evidence>
<dbReference type="PROSITE" id="PS51779">
    <property type="entry name" value="POTRA"/>
    <property type="match status" value="3"/>
</dbReference>
<dbReference type="InterPro" id="IPR034746">
    <property type="entry name" value="POTRA"/>
</dbReference>
<evidence type="ECO:0000256" key="4">
    <source>
        <dbReference type="ARBA" id="ARBA00022729"/>
    </source>
</evidence>
<feature type="domain" description="POTRA" evidence="9">
    <location>
        <begin position="384"/>
        <end position="459"/>
    </location>
</feature>
<organism evidence="10 11">
    <name type="scientific">Algivirga pacifica</name>
    <dbReference type="NCBI Taxonomy" id="1162670"/>
    <lineage>
        <taxon>Bacteria</taxon>
        <taxon>Pseudomonadati</taxon>
        <taxon>Bacteroidota</taxon>
        <taxon>Cytophagia</taxon>
        <taxon>Cytophagales</taxon>
        <taxon>Flammeovirgaceae</taxon>
        <taxon>Algivirga</taxon>
    </lineage>
</organism>
<dbReference type="Proteomes" id="UP001500298">
    <property type="component" value="Unassembled WGS sequence"/>
</dbReference>
<feature type="domain" description="POTRA" evidence="9">
    <location>
        <begin position="51"/>
        <end position="125"/>
    </location>
</feature>
<dbReference type="Gene3D" id="3.10.20.310">
    <property type="entry name" value="membrane protein fhac"/>
    <property type="match status" value="5"/>
</dbReference>
<dbReference type="RefSeq" id="WP_345368461.1">
    <property type="nucleotide sequence ID" value="NZ_BAABJX010000003.1"/>
</dbReference>
<dbReference type="Pfam" id="PF07244">
    <property type="entry name" value="POTRA"/>
    <property type="match status" value="4"/>
</dbReference>
<keyword evidence="5 8" id="KW-0472">Membrane</keyword>
<dbReference type="PANTHER" id="PTHR12815:SF47">
    <property type="entry name" value="TRANSLOCATION AND ASSEMBLY MODULE SUBUNIT TAMA"/>
    <property type="match status" value="1"/>
</dbReference>
<gene>
    <name evidence="10" type="ORF">GCM10023331_01110</name>
</gene>
<dbReference type="Gene3D" id="2.40.160.50">
    <property type="entry name" value="membrane protein fhac: a member of the omp85/tpsb transporter family"/>
    <property type="match status" value="1"/>
</dbReference>
<keyword evidence="3 8" id="KW-0812">Transmembrane</keyword>
<feature type="transmembrane region" description="Helical" evidence="8">
    <location>
        <begin position="12"/>
        <end position="30"/>
    </location>
</feature>
<keyword evidence="2" id="KW-1134">Transmembrane beta strand</keyword>
<dbReference type="InterPro" id="IPR010827">
    <property type="entry name" value="BamA/TamA_POTRA"/>
</dbReference>
<dbReference type="PIRSF" id="PIRSF006076">
    <property type="entry name" value="OM_assembly_OMP85"/>
    <property type="match status" value="1"/>
</dbReference>
<evidence type="ECO:0000256" key="7">
    <source>
        <dbReference type="NCBIfam" id="TIGR03303"/>
    </source>
</evidence>
<evidence type="ECO:0000256" key="2">
    <source>
        <dbReference type="ARBA" id="ARBA00022452"/>
    </source>
</evidence>
<dbReference type="InterPro" id="IPR023707">
    <property type="entry name" value="OM_assembly_BamA"/>
</dbReference>
<protein>
    <recommendedName>
        <fullName evidence="7">Outer membrane protein assembly factor BamA</fullName>
    </recommendedName>
</protein>
<feature type="domain" description="POTRA" evidence="9">
    <location>
        <begin position="298"/>
        <end position="381"/>
    </location>
</feature>
<sequence>MSLLHDHISKSLIIFISLFLGSTLFVSAQFGTTYGSQGGQGDVDYGIPIEYTIAGIDVVGAEFNDKNALINISGLKVGEKITIPGEGISKAIRKLWRLGIVGDVQINVAKTNGSDVYLEIVLKERPKLSKYYFEGVNKSKAKTLSDKINLVRGRIVTDALIKNTTNVIKDYYAEKGFKNADVKIVREQDPTLANAIQLRIEINKNSKVKINEIQLNGVEQLAEKKVLRKMKKTKTKEWYRIFNPSKFIAEEFENDKNNVIDYYNKNGFRNASIERDSVYDVNEKLVNIEMDIEEGKRFYYRNITWTGNYKYTDAQLAQVLGIKKGDVYNPEELQKRLTFNPSGTDISALYMDDGYLFFNVNPVEVLVEDDSIDIEMRISEGEQAYIDKIIINGNTKTSDHVILREIRTLPGEKFSRSQLIRTQRELSSIGYFDPEQIDIQPIPNLAKGTVDIKYNLVEKPNDQIELSGGWGGFYGFVGTLGLVFNNFSIRNIPNWDMWRPLPAGDGQRLSLRMQANGRQFQTYSVSFTEPWLGGRKPNSLSVSYSYSIQRQYNNAGNFFVTDLSSQSETGSLGIHSASVGLGRRLKWPDDYFVMNNSVTFQSYRLRDFISTGFFDYPTGDSHSFTFNTTIARNSIDQPTYPRRGSQISLTVSLTPPYSLFSDKNFSEEGITNEDRYRWVEYHKYMFDNAWYQTIIGNLVLASRVHMGFIAPYNQDKGLGPFERFILGGDGLTANNFLLGTENVGLRGYENQSIVPIEVENGQQRSSSGGVVYNKYVLELRYPVSLNPAATIYVLGFAEAGNNWGSYAEFNPFNLKRSAGVGARVFMPAFGMLGIDWAYGFDDVPGRQDVSGSQFHFTIGQQIR</sequence>
<comment type="subcellular location">
    <subcellularLocation>
        <location evidence="1">Membrane</location>
    </subcellularLocation>
</comment>
<keyword evidence="4" id="KW-0732">Signal</keyword>
<dbReference type="NCBIfam" id="TIGR03303">
    <property type="entry name" value="OM_YaeT"/>
    <property type="match status" value="1"/>
</dbReference>
<keyword evidence="6" id="KW-0998">Cell outer membrane</keyword>